<dbReference type="EMBL" id="GBRH01201894">
    <property type="protein sequence ID" value="JAD96001.1"/>
    <property type="molecule type" value="Transcribed_RNA"/>
</dbReference>
<evidence type="ECO:0000313" key="1">
    <source>
        <dbReference type="EMBL" id="JAD96001.1"/>
    </source>
</evidence>
<reference evidence="1" key="1">
    <citation type="submission" date="2014-09" db="EMBL/GenBank/DDBJ databases">
        <authorList>
            <person name="Magalhaes I.L.F."/>
            <person name="Oliveira U."/>
            <person name="Santos F.R."/>
            <person name="Vidigal T.H.D.A."/>
            <person name="Brescovit A.D."/>
            <person name="Santos A.J."/>
        </authorList>
    </citation>
    <scope>NUCLEOTIDE SEQUENCE</scope>
    <source>
        <tissue evidence="1">Shoot tissue taken approximately 20 cm above the soil surface</tissue>
    </source>
</reference>
<accession>A0A0A9E7F8</accession>
<proteinExistence type="predicted"/>
<sequence length="53" mass="6010">MSMLPSQSCCKNSLKSPLLARLGSSIPRMKTHPEQWFLSASPIFWLIRGENSF</sequence>
<dbReference type="AlphaFoldDB" id="A0A0A9E7F8"/>
<reference evidence="1" key="2">
    <citation type="journal article" date="2015" name="Data Brief">
        <title>Shoot transcriptome of the giant reed, Arundo donax.</title>
        <authorList>
            <person name="Barrero R.A."/>
            <person name="Guerrero F.D."/>
            <person name="Moolhuijzen P."/>
            <person name="Goolsby J.A."/>
            <person name="Tidwell J."/>
            <person name="Bellgard S.E."/>
            <person name="Bellgard M.I."/>
        </authorList>
    </citation>
    <scope>NUCLEOTIDE SEQUENCE</scope>
    <source>
        <tissue evidence="1">Shoot tissue taken approximately 20 cm above the soil surface</tissue>
    </source>
</reference>
<organism evidence="1">
    <name type="scientific">Arundo donax</name>
    <name type="common">Giant reed</name>
    <name type="synonym">Donax arundinaceus</name>
    <dbReference type="NCBI Taxonomy" id="35708"/>
    <lineage>
        <taxon>Eukaryota</taxon>
        <taxon>Viridiplantae</taxon>
        <taxon>Streptophyta</taxon>
        <taxon>Embryophyta</taxon>
        <taxon>Tracheophyta</taxon>
        <taxon>Spermatophyta</taxon>
        <taxon>Magnoliopsida</taxon>
        <taxon>Liliopsida</taxon>
        <taxon>Poales</taxon>
        <taxon>Poaceae</taxon>
        <taxon>PACMAD clade</taxon>
        <taxon>Arundinoideae</taxon>
        <taxon>Arundineae</taxon>
        <taxon>Arundo</taxon>
    </lineage>
</organism>
<protein>
    <submittedName>
        <fullName evidence="1">Acylaminoacyl-peptidase-related</fullName>
    </submittedName>
</protein>
<name>A0A0A9E7F8_ARUDO</name>